<evidence type="ECO:0000256" key="1">
    <source>
        <dbReference type="SAM" id="SignalP"/>
    </source>
</evidence>
<feature type="signal peptide" evidence="1">
    <location>
        <begin position="1"/>
        <end position="25"/>
    </location>
</feature>
<organism evidence="2 3">
    <name type="scientific">Peronospora belbahrii</name>
    <dbReference type="NCBI Taxonomy" id="622444"/>
    <lineage>
        <taxon>Eukaryota</taxon>
        <taxon>Sar</taxon>
        <taxon>Stramenopiles</taxon>
        <taxon>Oomycota</taxon>
        <taxon>Peronosporomycetes</taxon>
        <taxon>Peronosporales</taxon>
        <taxon>Peronosporaceae</taxon>
        <taxon>Peronospora</taxon>
    </lineage>
</organism>
<comment type="caution">
    <text evidence="2">The sequence shown here is derived from an EMBL/GenBank/DDBJ whole genome shotgun (WGS) entry which is preliminary data.</text>
</comment>
<dbReference type="EMBL" id="CAKLCB010000237">
    <property type="protein sequence ID" value="CAH0517445.1"/>
    <property type="molecule type" value="Genomic_DNA"/>
</dbReference>
<feature type="chain" id="PRO_5046025556" description="Secreted protein" evidence="1">
    <location>
        <begin position="26"/>
        <end position="66"/>
    </location>
</feature>
<dbReference type="Proteomes" id="UP001158986">
    <property type="component" value="Unassembled WGS sequence"/>
</dbReference>
<keyword evidence="3" id="KW-1185">Reference proteome</keyword>
<proteinExistence type="predicted"/>
<gene>
    <name evidence="2" type="ORF">PBS001_LOCUS4058</name>
</gene>
<evidence type="ECO:0000313" key="3">
    <source>
        <dbReference type="Proteomes" id="UP001158986"/>
    </source>
</evidence>
<protein>
    <recommendedName>
        <fullName evidence="4">Secreted protein</fullName>
    </recommendedName>
</protein>
<reference evidence="2 3" key="1">
    <citation type="submission" date="2021-11" db="EMBL/GenBank/DDBJ databases">
        <authorList>
            <person name="Islam A."/>
            <person name="Islam S."/>
            <person name="Flora M.S."/>
            <person name="Rahman M."/>
            <person name="Ziaur R.M."/>
            <person name="Epstein J.H."/>
            <person name="Hassan M."/>
            <person name="Klassen M."/>
            <person name="Woodard K."/>
            <person name="Webb A."/>
            <person name="Webby R.J."/>
            <person name="El Zowalaty M.E."/>
        </authorList>
    </citation>
    <scope>NUCLEOTIDE SEQUENCE [LARGE SCALE GENOMIC DNA]</scope>
    <source>
        <strain evidence="2">Pbs1</strain>
    </source>
</reference>
<evidence type="ECO:0008006" key="4">
    <source>
        <dbReference type="Google" id="ProtNLM"/>
    </source>
</evidence>
<evidence type="ECO:0000313" key="2">
    <source>
        <dbReference type="EMBL" id="CAH0517445.1"/>
    </source>
</evidence>
<keyword evidence="1" id="KW-0732">Signal</keyword>
<accession>A0ABN8CWH4</accession>
<name>A0ABN8CWH4_9STRA</name>
<sequence>MPPISVGTTLSWIFIQVLTPQVALSRFARFFRPLHNQNDGFLCGVANKADVWEPPLAVVSFLLPDQ</sequence>